<dbReference type="EMBL" id="ASWO01000005">
    <property type="protein sequence ID" value="EOT83848.1"/>
    <property type="molecule type" value="Genomic_DNA"/>
</dbReference>
<dbReference type="Pfam" id="PF00389">
    <property type="entry name" value="2-Hacid_dh"/>
    <property type="match status" value="1"/>
</dbReference>
<evidence type="ECO:0000313" key="8">
    <source>
        <dbReference type="Proteomes" id="UP000015961"/>
    </source>
</evidence>
<dbReference type="eggNOG" id="COG1052">
    <property type="taxonomic scope" value="Bacteria"/>
</dbReference>
<dbReference type="RefSeq" id="WP_016185557.1">
    <property type="nucleotide sequence ID" value="NZ_ASWO01000005.1"/>
</dbReference>
<dbReference type="InterPro" id="IPR029753">
    <property type="entry name" value="D-isomer_DH_CS"/>
</dbReference>
<evidence type="ECO:0000256" key="1">
    <source>
        <dbReference type="ARBA" id="ARBA00005854"/>
    </source>
</evidence>
<dbReference type="STRING" id="1140003.OMY_01105"/>
<dbReference type="AlphaFoldDB" id="S0L8A3"/>
<reference evidence="7 8" key="1">
    <citation type="submission" date="2013-03" db="EMBL/GenBank/DDBJ databases">
        <title>The Genome Sequence of Enterococcus sulfureus ATCC_49903 (PacBio/Illumina hybrid assembly).</title>
        <authorList>
            <consortium name="The Broad Institute Genomics Platform"/>
            <consortium name="The Broad Institute Genome Sequencing Center for Infectious Disease"/>
            <person name="Earl A."/>
            <person name="Russ C."/>
            <person name="Gilmore M."/>
            <person name="Surin D."/>
            <person name="Walker B."/>
            <person name="Young S."/>
            <person name="Zeng Q."/>
            <person name="Gargeya S."/>
            <person name="Fitzgerald M."/>
            <person name="Haas B."/>
            <person name="Abouelleil A."/>
            <person name="Allen A.W."/>
            <person name="Alvarado L."/>
            <person name="Arachchi H.M."/>
            <person name="Berlin A.M."/>
            <person name="Chapman S.B."/>
            <person name="Gainer-Dewar J."/>
            <person name="Goldberg J."/>
            <person name="Griggs A."/>
            <person name="Gujja S."/>
            <person name="Hansen M."/>
            <person name="Howarth C."/>
            <person name="Imamovic A."/>
            <person name="Ireland A."/>
            <person name="Larimer J."/>
            <person name="McCowan C."/>
            <person name="Murphy C."/>
            <person name="Pearson M."/>
            <person name="Poon T.W."/>
            <person name="Priest M."/>
            <person name="Roberts A."/>
            <person name="Saif S."/>
            <person name="Shea T."/>
            <person name="Sisk P."/>
            <person name="Sykes S."/>
            <person name="Wortman J."/>
            <person name="Nusbaum C."/>
            <person name="Birren B."/>
        </authorList>
    </citation>
    <scope>NUCLEOTIDE SEQUENCE [LARGE SCALE GENOMIC DNA]</scope>
    <source>
        <strain evidence="7 8">ATCC 49903</strain>
    </source>
</reference>
<evidence type="ECO:0000256" key="4">
    <source>
        <dbReference type="RuleBase" id="RU003719"/>
    </source>
</evidence>
<organism evidence="7 8">
    <name type="scientific">Enterococcus sulfureus ATCC 49903</name>
    <dbReference type="NCBI Taxonomy" id="1140003"/>
    <lineage>
        <taxon>Bacteria</taxon>
        <taxon>Bacillati</taxon>
        <taxon>Bacillota</taxon>
        <taxon>Bacilli</taxon>
        <taxon>Lactobacillales</taxon>
        <taxon>Enterococcaceae</taxon>
        <taxon>Enterococcus</taxon>
    </lineage>
</organism>
<feature type="domain" description="D-isomer specific 2-hydroxyacid dehydrogenase NAD-binding" evidence="6">
    <location>
        <begin position="128"/>
        <end position="287"/>
    </location>
</feature>
<dbReference type="OrthoDB" id="9805416at2"/>
<evidence type="ECO:0000259" key="6">
    <source>
        <dbReference type="Pfam" id="PF02826"/>
    </source>
</evidence>
<dbReference type="InterPro" id="IPR006139">
    <property type="entry name" value="D-isomer_2_OHA_DH_cat_dom"/>
</dbReference>
<dbReference type="PANTHER" id="PTHR43026:SF1">
    <property type="entry name" value="2-HYDROXYACID DEHYDROGENASE HOMOLOG 1-RELATED"/>
    <property type="match status" value="1"/>
</dbReference>
<dbReference type="Gene3D" id="3.40.50.720">
    <property type="entry name" value="NAD(P)-binding Rossmann-like Domain"/>
    <property type="match status" value="2"/>
</dbReference>
<protein>
    <recommendedName>
        <fullName evidence="9">D-isomer specific 2-hydroxyacid dehydrogenase</fullName>
    </recommendedName>
</protein>
<keyword evidence="2 4" id="KW-0560">Oxidoreductase</keyword>
<dbReference type="Proteomes" id="UP000015961">
    <property type="component" value="Unassembled WGS sequence"/>
</dbReference>
<keyword evidence="8" id="KW-1185">Reference proteome</keyword>
<dbReference type="PANTHER" id="PTHR43026">
    <property type="entry name" value="2-HYDROXYACID DEHYDROGENASE HOMOLOG 1-RELATED"/>
    <property type="match status" value="1"/>
</dbReference>
<evidence type="ECO:0000256" key="2">
    <source>
        <dbReference type="ARBA" id="ARBA00023002"/>
    </source>
</evidence>
<dbReference type="GO" id="GO:0051287">
    <property type="term" value="F:NAD binding"/>
    <property type="evidence" value="ECO:0007669"/>
    <property type="project" value="InterPro"/>
</dbReference>
<dbReference type="PROSITE" id="PS00671">
    <property type="entry name" value="D_2_HYDROXYACID_DH_3"/>
    <property type="match status" value="1"/>
</dbReference>
<comment type="caution">
    <text evidence="7">The sequence shown here is derived from an EMBL/GenBank/DDBJ whole genome shotgun (WGS) entry which is preliminary data.</text>
</comment>
<sequence length="320" mass="36046">MKIIYYGVQPEEEKTIQQWSFRHRIRVTIVSEVIDVINVHLAKGHQGVCLFPSQDMRTSEEIYRVLAHYQIQTIAIKSTGVDSVNFDWAKKYGLTITNVPTYSPTSVGHYAVMAILMGLRHLPQLMHQQGMPAGKEMNEVTIGLVGMGRIGQVVAETCQALGAKVIATTRTKQSGQVAGIQYVSLTQLVTQSDVVSLHLPQTKESYHLFDETVFEQLADDVVLVNTARGAIIDTQALLHWLARHPYASVVLDTLEDEEIYRMTNYTDNPWYQRLSIHPQVMITPHIAYYTQRAVDEIVWTTLTNTKDVITTGKSANQVFS</sequence>
<dbReference type="PROSITE" id="PS00670">
    <property type="entry name" value="D_2_HYDROXYACID_DH_2"/>
    <property type="match status" value="1"/>
</dbReference>
<evidence type="ECO:0000259" key="5">
    <source>
        <dbReference type="Pfam" id="PF00389"/>
    </source>
</evidence>
<dbReference type="PATRIC" id="fig|1140003.3.peg.1063"/>
<dbReference type="SUPFAM" id="SSF52283">
    <property type="entry name" value="Formate/glycerate dehydrogenase catalytic domain-like"/>
    <property type="match status" value="1"/>
</dbReference>
<dbReference type="InterPro" id="IPR036291">
    <property type="entry name" value="NAD(P)-bd_dom_sf"/>
</dbReference>
<proteinExistence type="inferred from homology"/>
<evidence type="ECO:0008006" key="9">
    <source>
        <dbReference type="Google" id="ProtNLM"/>
    </source>
</evidence>
<dbReference type="GO" id="GO:0008720">
    <property type="term" value="F:D-lactate dehydrogenase (NAD+) activity"/>
    <property type="evidence" value="ECO:0007669"/>
    <property type="project" value="TreeGrafter"/>
</dbReference>
<evidence type="ECO:0000256" key="3">
    <source>
        <dbReference type="ARBA" id="ARBA00023027"/>
    </source>
</evidence>
<dbReference type="SUPFAM" id="SSF51735">
    <property type="entry name" value="NAD(P)-binding Rossmann-fold domains"/>
    <property type="match status" value="1"/>
</dbReference>
<keyword evidence="3" id="KW-0520">NAD</keyword>
<accession>S0L8A3</accession>
<comment type="similarity">
    <text evidence="1 4">Belongs to the D-isomer specific 2-hydroxyacid dehydrogenase family.</text>
</comment>
<gene>
    <name evidence="7" type="ORF">I573_01573</name>
</gene>
<dbReference type="InterPro" id="IPR058205">
    <property type="entry name" value="D-LDH-like"/>
</dbReference>
<dbReference type="InterPro" id="IPR006140">
    <property type="entry name" value="D-isomer_DH_NAD-bd"/>
</dbReference>
<name>S0L8A3_9ENTE</name>
<feature type="domain" description="D-isomer specific 2-hydroxyacid dehydrogenase catalytic" evidence="5">
    <location>
        <begin position="7"/>
        <end position="318"/>
    </location>
</feature>
<evidence type="ECO:0000313" key="7">
    <source>
        <dbReference type="EMBL" id="EOT83848.1"/>
    </source>
</evidence>
<dbReference type="Pfam" id="PF02826">
    <property type="entry name" value="2-Hacid_dh_C"/>
    <property type="match status" value="1"/>
</dbReference>